<dbReference type="Proteomes" id="UP000789901">
    <property type="component" value="Unassembled WGS sequence"/>
</dbReference>
<dbReference type="EMBL" id="CAJVQB010032680">
    <property type="protein sequence ID" value="CAG8818650.1"/>
    <property type="molecule type" value="Genomic_DNA"/>
</dbReference>
<organism evidence="1 2">
    <name type="scientific">Gigaspora margarita</name>
    <dbReference type="NCBI Taxonomy" id="4874"/>
    <lineage>
        <taxon>Eukaryota</taxon>
        <taxon>Fungi</taxon>
        <taxon>Fungi incertae sedis</taxon>
        <taxon>Mucoromycota</taxon>
        <taxon>Glomeromycotina</taxon>
        <taxon>Glomeromycetes</taxon>
        <taxon>Diversisporales</taxon>
        <taxon>Gigasporaceae</taxon>
        <taxon>Gigaspora</taxon>
    </lineage>
</organism>
<comment type="caution">
    <text evidence="1">The sequence shown here is derived from an EMBL/GenBank/DDBJ whole genome shotgun (WGS) entry which is preliminary data.</text>
</comment>
<proteinExistence type="predicted"/>
<keyword evidence="2" id="KW-1185">Reference proteome</keyword>
<feature type="non-terminal residue" evidence="1">
    <location>
        <position position="55"/>
    </location>
</feature>
<gene>
    <name evidence="1" type="ORF">GMARGA_LOCUS27106</name>
</gene>
<sequence length="55" mass="6117">MADDALNATTEAMIALAHAIGRGSEKPLLNNNAQEWLVSLEVEPTHFYDINYRNS</sequence>
<evidence type="ECO:0000313" key="1">
    <source>
        <dbReference type="EMBL" id="CAG8818650.1"/>
    </source>
</evidence>
<accession>A0ABN7W6P9</accession>
<evidence type="ECO:0000313" key="2">
    <source>
        <dbReference type="Proteomes" id="UP000789901"/>
    </source>
</evidence>
<name>A0ABN7W6P9_GIGMA</name>
<protein>
    <submittedName>
        <fullName evidence="1">13862_t:CDS:1</fullName>
    </submittedName>
</protein>
<reference evidence="1 2" key="1">
    <citation type="submission" date="2021-06" db="EMBL/GenBank/DDBJ databases">
        <authorList>
            <person name="Kallberg Y."/>
            <person name="Tangrot J."/>
            <person name="Rosling A."/>
        </authorList>
    </citation>
    <scope>NUCLEOTIDE SEQUENCE [LARGE SCALE GENOMIC DNA]</scope>
    <source>
        <strain evidence="1 2">120-4 pot B 10/14</strain>
    </source>
</reference>